<keyword evidence="4" id="KW-1185">Reference proteome</keyword>
<dbReference type="OrthoDB" id="7062584at2"/>
<name>A0A0U3HDN8_9MICC</name>
<dbReference type="Pfam" id="PF12900">
    <property type="entry name" value="Pyridox_ox_2"/>
    <property type="match status" value="1"/>
</dbReference>
<dbReference type="AlphaFoldDB" id="A0A0U3HDN8"/>
<sequence length="155" mass="16924">MTAEYGDGIETLSASACWTLLRATDIGRLAVWVADHPEIFPINYVVDHSSLVFRTAEGTKLSAALSGVPVALEIDGYEASVNRAWSVVVKGRSEQIRGIEELTDTLSLPLLPWQSGPKGRFVRIHPTAVSGRRFQVADPKAWRTPLSEAPRSPVD</sequence>
<organism evidence="1 3">
    <name type="scientific">Kocuria flava</name>
    <dbReference type="NCBI Taxonomy" id="446860"/>
    <lineage>
        <taxon>Bacteria</taxon>
        <taxon>Bacillati</taxon>
        <taxon>Actinomycetota</taxon>
        <taxon>Actinomycetes</taxon>
        <taxon>Micrococcales</taxon>
        <taxon>Micrococcaceae</taxon>
        <taxon>Kocuria</taxon>
    </lineage>
</organism>
<evidence type="ECO:0000313" key="1">
    <source>
        <dbReference type="EMBL" id="ALU38920.1"/>
    </source>
</evidence>
<evidence type="ECO:0000313" key="2">
    <source>
        <dbReference type="EMBL" id="GEO93359.1"/>
    </source>
</evidence>
<dbReference type="RefSeq" id="WP_058857631.1">
    <property type="nucleotide sequence ID" value="NZ_BJZR01000108.1"/>
</dbReference>
<accession>A0A0U3HDN8</accession>
<gene>
    <name evidence="1" type="ORF">AS188_03225</name>
    <name evidence="2" type="ORF">KFL01_26650</name>
</gene>
<dbReference type="STRING" id="446860.AS188_03225"/>
<dbReference type="Gene3D" id="2.30.110.10">
    <property type="entry name" value="Electron Transport, Fmn-binding Protein, Chain A"/>
    <property type="match status" value="1"/>
</dbReference>
<dbReference type="Proteomes" id="UP000057181">
    <property type="component" value="Chromosome"/>
</dbReference>
<reference evidence="1 3" key="1">
    <citation type="submission" date="2015-11" db="EMBL/GenBank/DDBJ databases">
        <title>Complete Genome Sequence of Kocuria flava strain HO-9041.</title>
        <authorList>
            <person name="Zhou M."/>
            <person name="Dai J."/>
        </authorList>
    </citation>
    <scope>NUCLEOTIDE SEQUENCE [LARGE SCALE GENOMIC DNA]</scope>
    <source>
        <strain evidence="1 3">HO-9041</strain>
    </source>
</reference>
<dbReference type="SUPFAM" id="SSF50475">
    <property type="entry name" value="FMN-binding split barrel"/>
    <property type="match status" value="1"/>
</dbReference>
<proteinExistence type="predicted"/>
<protein>
    <submittedName>
        <fullName evidence="1">Flavin-nucleotide-binding protein</fullName>
    </submittedName>
    <submittedName>
        <fullName evidence="2">Pyridoxamine 5'-phosphate oxidase</fullName>
    </submittedName>
</protein>
<dbReference type="EMBL" id="BJZR01000108">
    <property type="protein sequence ID" value="GEO93359.1"/>
    <property type="molecule type" value="Genomic_DNA"/>
</dbReference>
<dbReference type="Proteomes" id="UP000321155">
    <property type="component" value="Unassembled WGS sequence"/>
</dbReference>
<dbReference type="EMBL" id="CP013254">
    <property type="protein sequence ID" value="ALU38920.1"/>
    <property type="molecule type" value="Genomic_DNA"/>
</dbReference>
<evidence type="ECO:0000313" key="4">
    <source>
        <dbReference type="Proteomes" id="UP000321155"/>
    </source>
</evidence>
<dbReference type="KEGG" id="kfv:AS188_03225"/>
<reference evidence="2 4" key="2">
    <citation type="submission" date="2019-07" db="EMBL/GenBank/DDBJ databases">
        <title>Whole genome shotgun sequence of Kocuria flava NBRC 107626.</title>
        <authorList>
            <person name="Hosoyama A."/>
            <person name="Uohara A."/>
            <person name="Ohji S."/>
            <person name="Ichikawa N."/>
        </authorList>
    </citation>
    <scope>NUCLEOTIDE SEQUENCE [LARGE SCALE GENOMIC DNA]</scope>
    <source>
        <strain evidence="2 4">NBRC 107626</strain>
    </source>
</reference>
<evidence type="ECO:0000313" key="3">
    <source>
        <dbReference type="Proteomes" id="UP000057181"/>
    </source>
</evidence>
<dbReference type="InterPro" id="IPR024747">
    <property type="entry name" value="Pyridox_Oxase-rel"/>
</dbReference>
<dbReference type="InterPro" id="IPR012349">
    <property type="entry name" value="Split_barrel_FMN-bd"/>
</dbReference>